<dbReference type="InterPro" id="IPR036390">
    <property type="entry name" value="WH_DNA-bd_sf"/>
</dbReference>
<dbReference type="SUPFAM" id="SSF46785">
    <property type="entry name" value="Winged helix' DNA-binding domain"/>
    <property type="match status" value="1"/>
</dbReference>
<dbReference type="SMART" id="SM00347">
    <property type="entry name" value="HTH_MARR"/>
    <property type="match status" value="1"/>
</dbReference>
<protein>
    <submittedName>
        <fullName evidence="2">MarR family winged helix-turn-helix transcriptional regulator</fullName>
    </submittedName>
</protein>
<dbReference type="EMBL" id="JBHUFV010000106">
    <property type="protein sequence ID" value="MFD1940405.1"/>
    <property type="molecule type" value="Genomic_DNA"/>
</dbReference>
<evidence type="ECO:0000313" key="3">
    <source>
        <dbReference type="Proteomes" id="UP001597368"/>
    </source>
</evidence>
<keyword evidence="3" id="KW-1185">Reference proteome</keyword>
<accession>A0ABW4THJ2</accession>
<dbReference type="Proteomes" id="UP001597368">
    <property type="component" value="Unassembled WGS sequence"/>
</dbReference>
<dbReference type="InterPro" id="IPR000835">
    <property type="entry name" value="HTH_MarR-typ"/>
</dbReference>
<dbReference type="InterPro" id="IPR036388">
    <property type="entry name" value="WH-like_DNA-bd_sf"/>
</dbReference>
<dbReference type="InterPro" id="IPR039422">
    <property type="entry name" value="MarR/SlyA-like"/>
</dbReference>
<sequence length="162" mass="18147">MGEAEPGHDSAQHHRLMEGLRAYGANYTEFTRRFAAWLGVHSTDAAALMEIFYAEDRGAPLSPARLSERISLSSGATTALLNRLERAGHIVRTREHVDRRVVTLTSSPRIQEPARKFFGPLTDRMAAAMSDYPPELLQQFEAFLHHLCGAMETQLEQQDPDT</sequence>
<dbReference type="RefSeq" id="WP_379583579.1">
    <property type="nucleotide sequence ID" value="NZ_JBHUFV010000106.1"/>
</dbReference>
<dbReference type="PANTHER" id="PTHR33164:SF106">
    <property type="entry name" value="TRANSCRIPTIONAL REGULATORY PROTEIN"/>
    <property type="match status" value="1"/>
</dbReference>
<dbReference type="Gene3D" id="1.10.10.10">
    <property type="entry name" value="Winged helix-like DNA-binding domain superfamily/Winged helix DNA-binding domain"/>
    <property type="match status" value="1"/>
</dbReference>
<dbReference type="PANTHER" id="PTHR33164">
    <property type="entry name" value="TRANSCRIPTIONAL REGULATOR, MARR FAMILY"/>
    <property type="match status" value="1"/>
</dbReference>
<evidence type="ECO:0000259" key="1">
    <source>
        <dbReference type="SMART" id="SM00347"/>
    </source>
</evidence>
<gene>
    <name evidence="2" type="ORF">ACFSKW_54005</name>
</gene>
<comment type="caution">
    <text evidence="2">The sequence shown here is derived from an EMBL/GenBank/DDBJ whole genome shotgun (WGS) entry which is preliminary data.</text>
</comment>
<proteinExistence type="predicted"/>
<dbReference type="Pfam" id="PF12802">
    <property type="entry name" value="MarR_2"/>
    <property type="match status" value="1"/>
</dbReference>
<evidence type="ECO:0000313" key="2">
    <source>
        <dbReference type="EMBL" id="MFD1940405.1"/>
    </source>
</evidence>
<feature type="domain" description="HTH marR-type" evidence="1">
    <location>
        <begin position="33"/>
        <end position="137"/>
    </location>
</feature>
<organism evidence="2 3">
    <name type="scientific">Nonomuraea mangrovi</name>
    <dbReference type="NCBI Taxonomy" id="2316207"/>
    <lineage>
        <taxon>Bacteria</taxon>
        <taxon>Bacillati</taxon>
        <taxon>Actinomycetota</taxon>
        <taxon>Actinomycetes</taxon>
        <taxon>Streptosporangiales</taxon>
        <taxon>Streptosporangiaceae</taxon>
        <taxon>Nonomuraea</taxon>
    </lineage>
</organism>
<name>A0ABW4THJ2_9ACTN</name>
<reference evidence="3" key="1">
    <citation type="journal article" date="2019" name="Int. J. Syst. Evol. Microbiol.">
        <title>The Global Catalogue of Microorganisms (GCM) 10K type strain sequencing project: providing services to taxonomists for standard genome sequencing and annotation.</title>
        <authorList>
            <consortium name="The Broad Institute Genomics Platform"/>
            <consortium name="The Broad Institute Genome Sequencing Center for Infectious Disease"/>
            <person name="Wu L."/>
            <person name="Ma J."/>
        </authorList>
    </citation>
    <scope>NUCLEOTIDE SEQUENCE [LARGE SCALE GENOMIC DNA]</scope>
    <source>
        <strain evidence="3">ICMP 6774ER</strain>
    </source>
</reference>